<evidence type="ECO:0000313" key="9">
    <source>
        <dbReference type="Proteomes" id="UP000279259"/>
    </source>
</evidence>
<keyword evidence="4" id="KW-0560">Oxidoreductase</keyword>
<feature type="domain" description="FAD-binding" evidence="7">
    <location>
        <begin position="2"/>
        <end position="363"/>
    </location>
</feature>
<protein>
    <recommendedName>
        <fullName evidence="7">FAD-binding domain-containing protein</fullName>
    </recommendedName>
</protein>
<evidence type="ECO:0000259" key="7">
    <source>
        <dbReference type="Pfam" id="PF01494"/>
    </source>
</evidence>
<dbReference type="SUPFAM" id="SSF51905">
    <property type="entry name" value="FAD/NAD(P)-binding domain"/>
    <property type="match status" value="1"/>
</dbReference>
<dbReference type="EMBL" id="RSCD01000004">
    <property type="protein sequence ID" value="RSH93480.1"/>
    <property type="molecule type" value="Genomic_DNA"/>
</dbReference>
<dbReference type="InterPro" id="IPR036188">
    <property type="entry name" value="FAD/NAD-bd_sf"/>
</dbReference>
<keyword evidence="2" id="KW-0285">Flavoprotein</keyword>
<evidence type="ECO:0000256" key="3">
    <source>
        <dbReference type="ARBA" id="ARBA00022827"/>
    </source>
</evidence>
<comment type="similarity">
    <text evidence="1">Belongs to the paxM FAD-dependent monooxygenase family.</text>
</comment>
<evidence type="ECO:0000313" key="8">
    <source>
        <dbReference type="EMBL" id="RSH93480.1"/>
    </source>
</evidence>
<dbReference type="InterPro" id="IPR002938">
    <property type="entry name" value="FAD-bd"/>
</dbReference>
<dbReference type="Proteomes" id="UP000279259">
    <property type="component" value="Unassembled WGS sequence"/>
</dbReference>
<dbReference type="Gene3D" id="3.50.50.60">
    <property type="entry name" value="FAD/NAD(P)-binding domain"/>
    <property type="match status" value="1"/>
</dbReference>
<dbReference type="OrthoDB" id="9993796at2759"/>
<keyword evidence="9" id="KW-1185">Reference proteome</keyword>
<dbReference type="Pfam" id="PF01494">
    <property type="entry name" value="FAD_binding_3"/>
    <property type="match status" value="1"/>
</dbReference>
<accession>A0A427YQY6</accession>
<feature type="chain" id="PRO_5019421458" description="FAD-binding domain-containing protein" evidence="6">
    <location>
        <begin position="17"/>
        <end position="446"/>
    </location>
</feature>
<gene>
    <name evidence="8" type="ORF">EHS25_007836</name>
</gene>
<dbReference type="PANTHER" id="PTHR13789">
    <property type="entry name" value="MONOOXYGENASE"/>
    <property type="match status" value="1"/>
</dbReference>
<dbReference type="GO" id="GO:0071949">
    <property type="term" value="F:FAD binding"/>
    <property type="evidence" value="ECO:0007669"/>
    <property type="project" value="InterPro"/>
</dbReference>
<sequence length="446" mass="49401">MKIIVIGAGLAGLTVAIALADGGHEVIVLESAPAITYIGAGIQVSSNSSRVLRQFGIEKHILPYCTEPIDLRMMRWDNGEMLVECPLKEPALKEYGTPYYHIHRADLHRGLVARAEEIGIKIRLDSRVLDVQPEVPSVTVKGGENFKADLVVASDGLHSICREIVIGYKSPPQPTGQMVYRVTLPAKRLEGIPELEEIIRVPRNNHWIGPRATILSYLLEGINETLVNFVFTCDIDMPGGKRMEDGVNQKIGTNEEVRAAFKDWDPRIDRMLAYVDQVLEWRLYTHEELPSWTHSGNKLVLIGDAAHAMTPYLAQGAAMGIEDSAILGGILSQPEYCTPETLPSALKLYETLRIKRAAMVAENSITSRYFTQMEDGPKQVERDEWLLAHPGICEGHINIRSRKEFLDELFGYDAYKALASALAQERAKSDAVEAKVAHVNGTGVLA</sequence>
<dbReference type="InterPro" id="IPR050493">
    <property type="entry name" value="FAD-dep_Monooxygenase_BioMet"/>
</dbReference>
<keyword evidence="5" id="KW-0503">Monooxygenase</keyword>
<evidence type="ECO:0000256" key="6">
    <source>
        <dbReference type="SAM" id="SignalP"/>
    </source>
</evidence>
<evidence type="ECO:0000256" key="4">
    <source>
        <dbReference type="ARBA" id="ARBA00023002"/>
    </source>
</evidence>
<dbReference type="STRING" id="1890683.A0A427YQY6"/>
<dbReference type="AlphaFoldDB" id="A0A427YQY6"/>
<name>A0A427YQY6_9TREE</name>
<dbReference type="PANTHER" id="PTHR13789:SF238">
    <property type="entry name" value="PUTATIVE (AFU_ORTHOLOGUE AFUA_2G01680)-RELATED"/>
    <property type="match status" value="1"/>
</dbReference>
<keyword evidence="3" id="KW-0274">FAD</keyword>
<reference evidence="8 9" key="1">
    <citation type="submission" date="2018-11" db="EMBL/GenBank/DDBJ databases">
        <title>Genome sequence of Saitozyma podzolica DSM 27192.</title>
        <authorList>
            <person name="Aliyu H."/>
            <person name="Gorte O."/>
            <person name="Ochsenreither K."/>
        </authorList>
    </citation>
    <scope>NUCLEOTIDE SEQUENCE [LARGE SCALE GENOMIC DNA]</scope>
    <source>
        <strain evidence="8 9">DSM 27192</strain>
    </source>
</reference>
<keyword evidence="6" id="KW-0732">Signal</keyword>
<feature type="signal peptide" evidence="6">
    <location>
        <begin position="1"/>
        <end position="16"/>
    </location>
</feature>
<dbReference type="GO" id="GO:0004497">
    <property type="term" value="F:monooxygenase activity"/>
    <property type="evidence" value="ECO:0007669"/>
    <property type="project" value="UniProtKB-KW"/>
</dbReference>
<proteinExistence type="inferred from homology"/>
<dbReference type="PRINTS" id="PR00420">
    <property type="entry name" value="RNGMNOXGNASE"/>
</dbReference>
<organism evidence="8 9">
    <name type="scientific">Saitozyma podzolica</name>
    <dbReference type="NCBI Taxonomy" id="1890683"/>
    <lineage>
        <taxon>Eukaryota</taxon>
        <taxon>Fungi</taxon>
        <taxon>Dikarya</taxon>
        <taxon>Basidiomycota</taxon>
        <taxon>Agaricomycotina</taxon>
        <taxon>Tremellomycetes</taxon>
        <taxon>Tremellales</taxon>
        <taxon>Trimorphomycetaceae</taxon>
        <taxon>Saitozyma</taxon>
    </lineage>
</organism>
<dbReference type="SUPFAM" id="SSF54373">
    <property type="entry name" value="FAD-linked reductases, C-terminal domain"/>
    <property type="match status" value="1"/>
</dbReference>
<comment type="caution">
    <text evidence="8">The sequence shown here is derived from an EMBL/GenBank/DDBJ whole genome shotgun (WGS) entry which is preliminary data.</text>
</comment>
<evidence type="ECO:0000256" key="5">
    <source>
        <dbReference type="ARBA" id="ARBA00023033"/>
    </source>
</evidence>
<evidence type="ECO:0000256" key="1">
    <source>
        <dbReference type="ARBA" id="ARBA00007992"/>
    </source>
</evidence>
<evidence type="ECO:0000256" key="2">
    <source>
        <dbReference type="ARBA" id="ARBA00022630"/>
    </source>
</evidence>